<dbReference type="Proteomes" id="UP000254282">
    <property type="component" value="Unassembled WGS sequence"/>
</dbReference>
<gene>
    <name evidence="2" type="ORF">NCTC13532_03238</name>
</gene>
<evidence type="ECO:0000259" key="1">
    <source>
        <dbReference type="Pfam" id="PF11797"/>
    </source>
</evidence>
<dbReference type="STRING" id="254.SAMN05421682_105258"/>
<dbReference type="AlphaFoldDB" id="A0A381FM73"/>
<proteinExistence type="predicted"/>
<dbReference type="Pfam" id="PF11797">
    <property type="entry name" value="WxLIP_HBD"/>
    <property type="match status" value="1"/>
</dbReference>
<evidence type="ECO:0000313" key="2">
    <source>
        <dbReference type="EMBL" id="SUX47656.1"/>
    </source>
</evidence>
<accession>A0A381FM73</accession>
<evidence type="ECO:0000313" key="3">
    <source>
        <dbReference type="Proteomes" id="UP000254282"/>
    </source>
</evidence>
<reference evidence="2 3" key="1">
    <citation type="submission" date="2018-06" db="EMBL/GenBank/DDBJ databases">
        <authorList>
            <consortium name="Pathogen Informatics"/>
            <person name="Doyle S."/>
        </authorList>
    </citation>
    <scope>NUCLEOTIDE SEQUENCE [LARGE SCALE GENOMIC DNA]</scope>
    <source>
        <strain evidence="2 3">NCTC13532</strain>
    </source>
</reference>
<protein>
    <submittedName>
        <fullName evidence="2">Protein of uncharacterized function C-terminal (DUF3324)</fullName>
    </submittedName>
</protein>
<dbReference type="InterPro" id="IPR021759">
    <property type="entry name" value="WxLIP_HBD"/>
</dbReference>
<dbReference type="RefSeq" id="WP_115621011.1">
    <property type="nucleotide sequence ID" value="NZ_UFVR01000004.1"/>
</dbReference>
<sequence length="266" mass="30159">MIKRIFLSLIFIVQFCFLKAGIVVLNGLSHSYQVENGKVYKGKIEIENTGNQPQSVKVFLQDYSYKSDGTINYSAPHTNIKTNTDWIKLNTNLLTLKAKQKTEVYYEINVPDHLSEPGSYWSVIMVEPMEEIKPNDNKQGVNITSIIRYAIQVITDFDSEKAKHDLAFEGVKIEKEEGKQILKVAIANRGNLYCKPTANIEIYNKKNGEKLGNFSSQALGLLPQTSKYFHIDISQMPPDKYNAVLIATDEEENAFALNVELEVKND</sequence>
<organism evidence="2 3">
    <name type="scientific">Chryseobacterium indoltheticum</name>
    <dbReference type="NCBI Taxonomy" id="254"/>
    <lineage>
        <taxon>Bacteria</taxon>
        <taxon>Pseudomonadati</taxon>
        <taxon>Bacteroidota</taxon>
        <taxon>Flavobacteriia</taxon>
        <taxon>Flavobacteriales</taxon>
        <taxon>Weeksellaceae</taxon>
        <taxon>Chryseobacterium group</taxon>
        <taxon>Chryseobacterium</taxon>
    </lineage>
</organism>
<dbReference type="EMBL" id="UFVR01000004">
    <property type="protein sequence ID" value="SUX47656.1"/>
    <property type="molecule type" value="Genomic_DNA"/>
</dbReference>
<name>A0A381FM73_9FLAO</name>
<feature type="domain" description="WxL Interacting Protein host binding" evidence="1">
    <location>
        <begin position="138"/>
        <end position="252"/>
    </location>
</feature>